<dbReference type="GO" id="GO:0003700">
    <property type="term" value="F:DNA-binding transcription factor activity"/>
    <property type="evidence" value="ECO:0007669"/>
    <property type="project" value="InterPro"/>
</dbReference>
<dbReference type="GO" id="GO:0004557">
    <property type="term" value="F:alpha-galactosidase activity"/>
    <property type="evidence" value="ECO:0007669"/>
    <property type="project" value="UniProtKB-EC"/>
</dbReference>
<accession>A0A4T0TFC4</accession>
<reference evidence="19 20" key="1">
    <citation type="submission" date="2019-03" db="EMBL/GenBank/DDBJ databases">
        <title>Sequencing 25 genomes of Wallemia mellicola.</title>
        <authorList>
            <person name="Gostincar C."/>
        </authorList>
    </citation>
    <scope>NUCLEOTIDE SEQUENCE [LARGE SCALE GENOMIC DNA]</scope>
    <source>
        <strain evidence="15 20">EXF-1262</strain>
        <strain evidence="17 21">EXF-1274</strain>
        <strain evidence="16 19">EXF-1277</strain>
        <strain evidence="18 22">EXF-757</strain>
    </source>
</reference>
<dbReference type="FunFam" id="3.20.20.70:FF:000202">
    <property type="entry name" value="Alpha-galactosidase"/>
    <property type="match status" value="1"/>
</dbReference>
<comment type="caution">
    <text evidence="18">The sequence shown here is derived from an EMBL/GenBank/DDBJ whole genome shotgun (WGS) entry which is preliminary data.</text>
</comment>
<dbReference type="SUPFAM" id="SSF51445">
    <property type="entry name" value="(Trans)glycosidases"/>
    <property type="match status" value="1"/>
</dbReference>
<dbReference type="GO" id="GO:0003677">
    <property type="term" value="F:DNA binding"/>
    <property type="evidence" value="ECO:0007669"/>
    <property type="project" value="InterPro"/>
</dbReference>
<dbReference type="SMART" id="SM00906">
    <property type="entry name" value="Fungal_trans"/>
    <property type="match status" value="1"/>
</dbReference>
<dbReference type="PROSITE" id="PS50217">
    <property type="entry name" value="BZIP"/>
    <property type="match status" value="1"/>
</dbReference>
<organism evidence="18 22">
    <name type="scientific">Wallemia mellicola</name>
    <dbReference type="NCBI Taxonomy" id="1708541"/>
    <lineage>
        <taxon>Eukaryota</taxon>
        <taxon>Fungi</taxon>
        <taxon>Dikarya</taxon>
        <taxon>Basidiomycota</taxon>
        <taxon>Wallemiomycotina</taxon>
        <taxon>Wallemiomycetes</taxon>
        <taxon>Wallemiales</taxon>
        <taxon>Wallemiaceae</taxon>
        <taxon>Wallemia</taxon>
    </lineage>
</organism>
<dbReference type="Proteomes" id="UP000310708">
    <property type="component" value="Unassembled WGS sequence"/>
</dbReference>
<comment type="subcellular location">
    <subcellularLocation>
        <location evidence="2">Secreted</location>
    </subcellularLocation>
</comment>
<dbReference type="InterPro" id="IPR041233">
    <property type="entry name" value="Melibiase_C"/>
</dbReference>
<feature type="compositionally biased region" description="Low complexity" evidence="13">
    <location>
        <begin position="715"/>
        <end position="730"/>
    </location>
</feature>
<dbReference type="OrthoDB" id="5795902at2759"/>
<dbReference type="InterPro" id="IPR017853">
    <property type="entry name" value="GH"/>
</dbReference>
<name>A0A4T0TFC4_9BASI</name>
<evidence type="ECO:0000313" key="22">
    <source>
        <dbReference type="Proteomes" id="UP000310708"/>
    </source>
</evidence>
<dbReference type="Proteomes" id="UP000305362">
    <property type="component" value="Unassembled WGS sequence"/>
</dbReference>
<evidence type="ECO:0000256" key="10">
    <source>
        <dbReference type="ARBA" id="ARBA00023242"/>
    </source>
</evidence>
<dbReference type="PRINTS" id="PR00748">
    <property type="entry name" value="MELIBIASE"/>
</dbReference>
<evidence type="ECO:0000313" key="15">
    <source>
        <dbReference type="EMBL" id="TIB96730.1"/>
    </source>
</evidence>
<dbReference type="InterPro" id="IPR013785">
    <property type="entry name" value="Aldolase_TIM"/>
</dbReference>
<evidence type="ECO:0000256" key="7">
    <source>
        <dbReference type="ARBA" id="ARBA00022801"/>
    </source>
</evidence>
<dbReference type="EC" id="3.2.1.22" evidence="4 12"/>
<evidence type="ECO:0000256" key="8">
    <source>
        <dbReference type="ARBA" id="ARBA00023157"/>
    </source>
</evidence>
<dbReference type="Proteomes" id="UP000309601">
    <property type="component" value="Unassembled WGS sequence"/>
</dbReference>
<gene>
    <name evidence="18" type="ORF">E3Q01_03650</name>
    <name evidence="17" type="ORF">E3Q02_03761</name>
    <name evidence="16" type="ORF">E3Q03_03565</name>
    <name evidence="15" type="ORF">E3Q17_03724</name>
</gene>
<dbReference type="GO" id="GO:0005995">
    <property type="term" value="P:melibiose catabolic process"/>
    <property type="evidence" value="ECO:0007669"/>
    <property type="project" value="UniProtKB-ARBA"/>
</dbReference>
<dbReference type="InterPro" id="IPR002241">
    <property type="entry name" value="Glyco_hydro_27"/>
</dbReference>
<keyword evidence="8 12" id="KW-1015">Disulfide bond</keyword>
<keyword evidence="10" id="KW-0539">Nucleus</keyword>
<evidence type="ECO:0000313" key="21">
    <source>
        <dbReference type="Proteomes" id="UP000309601"/>
    </source>
</evidence>
<dbReference type="GO" id="GO:0009893">
    <property type="term" value="P:positive regulation of metabolic process"/>
    <property type="evidence" value="ECO:0007669"/>
    <property type="project" value="UniProtKB-ARBA"/>
</dbReference>
<keyword evidence="9" id="KW-0325">Glycoprotein</keyword>
<dbReference type="GO" id="GO:0005576">
    <property type="term" value="C:extracellular region"/>
    <property type="evidence" value="ECO:0007669"/>
    <property type="project" value="UniProtKB-SubCell"/>
</dbReference>
<dbReference type="PANTHER" id="PTHR11452:SF75">
    <property type="entry name" value="ALPHA-GALACTOSIDASE MEL1"/>
    <property type="match status" value="1"/>
</dbReference>
<evidence type="ECO:0000313" key="17">
    <source>
        <dbReference type="EMBL" id="TIC61847.1"/>
    </source>
</evidence>
<dbReference type="Gene3D" id="1.20.5.170">
    <property type="match status" value="2"/>
</dbReference>
<dbReference type="GO" id="GO:0008270">
    <property type="term" value="F:zinc ion binding"/>
    <property type="evidence" value="ECO:0007669"/>
    <property type="project" value="InterPro"/>
</dbReference>
<comment type="catalytic activity">
    <reaction evidence="1 12">
        <text>Hydrolysis of terminal, non-reducing alpha-D-galactose residues in alpha-D-galactosides, including galactose oligosaccharides, galactomannans and galactolipids.</text>
        <dbReference type="EC" id="3.2.1.22"/>
    </reaction>
</comment>
<evidence type="ECO:0000256" key="12">
    <source>
        <dbReference type="RuleBase" id="RU361168"/>
    </source>
</evidence>
<dbReference type="InterPro" id="IPR013780">
    <property type="entry name" value="Glyco_hydro_b"/>
</dbReference>
<dbReference type="EMBL" id="SPRW01000055">
    <property type="protein sequence ID" value="TIC61847.1"/>
    <property type="molecule type" value="Genomic_DNA"/>
</dbReference>
<evidence type="ECO:0000256" key="9">
    <source>
        <dbReference type="ARBA" id="ARBA00023180"/>
    </source>
</evidence>
<evidence type="ECO:0000256" key="4">
    <source>
        <dbReference type="ARBA" id="ARBA00012755"/>
    </source>
</evidence>
<dbReference type="GO" id="GO:0006351">
    <property type="term" value="P:DNA-templated transcription"/>
    <property type="evidence" value="ECO:0007669"/>
    <property type="project" value="InterPro"/>
</dbReference>
<evidence type="ECO:0000313" key="20">
    <source>
        <dbReference type="Proteomes" id="UP000307169"/>
    </source>
</evidence>
<evidence type="ECO:0000256" key="2">
    <source>
        <dbReference type="ARBA" id="ARBA00004613"/>
    </source>
</evidence>
<evidence type="ECO:0000256" key="13">
    <source>
        <dbReference type="SAM" id="MobiDB-lite"/>
    </source>
</evidence>
<dbReference type="PROSITE" id="PS00512">
    <property type="entry name" value="ALPHA_GALACTOSIDASE"/>
    <property type="match status" value="1"/>
</dbReference>
<evidence type="ECO:0000256" key="6">
    <source>
        <dbReference type="ARBA" id="ARBA00022729"/>
    </source>
</evidence>
<feature type="compositionally biased region" description="Basic and acidic residues" evidence="13">
    <location>
        <begin position="770"/>
        <end position="779"/>
    </location>
</feature>
<dbReference type="SMART" id="SM00338">
    <property type="entry name" value="BRLZ"/>
    <property type="match status" value="2"/>
</dbReference>
<feature type="compositionally biased region" description="Acidic residues" evidence="13">
    <location>
        <begin position="753"/>
        <end position="763"/>
    </location>
</feature>
<feature type="domain" description="BZIP" evidence="14">
    <location>
        <begin position="143"/>
        <end position="195"/>
    </location>
</feature>
<feature type="compositionally biased region" description="Polar residues" evidence="13">
    <location>
        <begin position="731"/>
        <end position="747"/>
    </location>
</feature>
<evidence type="ECO:0000256" key="3">
    <source>
        <dbReference type="ARBA" id="ARBA00009743"/>
    </source>
</evidence>
<comment type="similarity">
    <text evidence="3 12">Belongs to the glycosyl hydrolase 27 family.</text>
</comment>
<keyword evidence="11 12" id="KW-0326">Glycosidase</keyword>
<dbReference type="SUPFAM" id="SSF57959">
    <property type="entry name" value="Leucine zipper domain"/>
    <property type="match status" value="2"/>
</dbReference>
<feature type="compositionally biased region" description="Basic and acidic residues" evidence="13">
    <location>
        <begin position="188"/>
        <end position="203"/>
    </location>
</feature>
<sequence length="1329" mass="149905">MFPSSAYAIKPETNVFEETCKEQNSRAYNDLLPITGFDLFRNYSFAGTDLNYQSVSLPQLQINTQQSTQLPNQLPDRRGSDETTSSNNSDYNHANNRTVKPRKQSYNSIVSDDVDVPAIMKPVGRRGDASLHIAEDGRMLTKEEQRRLSTERNRLAAARCRKRKSLWTRSLQDEVDNLLNEQKNLKEEKEKLTNEGRAGDKTLHVNADGQELTETEKKKVALSRNRDAALRSRTRKKLWLTELEHKVEKLKASLLGSVLALNNGVAVTPQMGWNSWNSFACEIDQDLITQSAQKLVDLGLRDLGYTYVGIDDCWQADARDPETNKLSYNAEKFPDGIKGVADQVHGLDLKLGIYSSAGTLTCGRMPASLGYETEDASSYAEWEVDLLKYDNCFNQGQSGTPKLSYDRYNAMSQALNATGRPIVYAMCNWGEDGPWNFATTIANSWRTTGDITDSFTGEDDRCPCKGNEGLDCKLAGYHCSITNILEKSVSLGQKSFSGAWNDLDGLEVGVGNLTATQSRSHFTMWAFMKSPLMIGANLETIDDESLEILKNKAVIDVNQDAGGDAAFRVWKREVGDGDVQLWLAELSDDNYAIAVLNTSSNEQTTDVQFDELFRGIDFKSGEREATWNITDLWQKDGENWGLNLGSVSGAIVSNTACLYNEPAPKRGFTVSYVRELERKVALYEALVEKLAPGRNLNEDVERASNRSPMFPPKRNYNSSSDMDRYSSASSTTIPMTNIMSRDPSMTTYREEPEQSDNSDDEMFESPAMGLHDDHDESSTDRMRYFGSVKGLLVKVKQYTGPSTPPLSTQQRPEYWNTHEKLEEDSYIEPYVDEDFGDERLYMLLVEIYFDKVNSTLPLLNKKRFVAEISQRKLERKFASILILVCALGALYCDDQRVLLPSREPFRFLAGSSFLATYKRKAPDYSLSAATLEDIQALILLQMFVQRSTHLKSSWNLNGAALVIAEDIGLHLQSALPDQSDRESRSRAMYCIYLFDRSLSAAYGRRILCKDEDLALELPKPLPEEIGSDEELAIIYFNHMVKLYGIQGQIMQQIYSLKKGNEKNDTHKSVASMSSKLNQWLDAVPEQLKYTERCCNNFIFQLASNLRIAHYNIQIFMYKNFVPHPHTKKLSKFKMQSLMICANAARSLLSIFNTMELKRSIVQNYIDVMLNLSPFNAIVILILSACESRRNGQDNQSDLEYIEIGVNILRRREIRDIVAGKSLDVILHLIKACQLRVNTTTKRRRSNDMYLATSSLKALTEIPSAQQTSDSTSPARDDQMLLNSMFNFMHSNPINAFDNGTENATFINSTPVDSADLEWSSFLSSVFQGS</sequence>
<dbReference type="InterPro" id="IPR004827">
    <property type="entry name" value="bZIP"/>
</dbReference>
<evidence type="ECO:0000256" key="1">
    <source>
        <dbReference type="ARBA" id="ARBA00001255"/>
    </source>
</evidence>
<evidence type="ECO:0000313" key="19">
    <source>
        <dbReference type="Proteomes" id="UP000305362"/>
    </source>
</evidence>
<dbReference type="Proteomes" id="UP000307169">
    <property type="component" value="Unassembled WGS sequence"/>
</dbReference>
<dbReference type="Pfam" id="PF16499">
    <property type="entry name" value="Melibiase_2"/>
    <property type="match status" value="2"/>
</dbReference>
<proteinExistence type="inferred from homology"/>
<keyword evidence="5" id="KW-0964">Secreted</keyword>
<dbReference type="CDD" id="cd14687">
    <property type="entry name" value="bZIP_ATF2"/>
    <property type="match status" value="2"/>
</dbReference>
<dbReference type="Pfam" id="PF17801">
    <property type="entry name" value="Melibiase_C"/>
    <property type="match status" value="1"/>
</dbReference>
<feature type="compositionally biased region" description="Polar residues" evidence="13">
    <location>
        <begin position="82"/>
        <end position="105"/>
    </location>
</feature>
<protein>
    <recommendedName>
        <fullName evidence="4 12">Alpha-galactosidase</fullName>
        <ecNumber evidence="4 12">3.2.1.22</ecNumber>
    </recommendedName>
    <alternativeName>
        <fullName evidence="12">Melibiase</fullName>
    </alternativeName>
</protein>
<evidence type="ECO:0000259" key="14">
    <source>
        <dbReference type="PROSITE" id="PS50217"/>
    </source>
</evidence>
<dbReference type="InterPro" id="IPR046347">
    <property type="entry name" value="bZIP_sf"/>
</dbReference>
<dbReference type="PRINTS" id="PR00740">
    <property type="entry name" value="GLHYDRLASE27"/>
</dbReference>
<dbReference type="SUPFAM" id="SSF51011">
    <property type="entry name" value="Glycosyl hydrolase domain"/>
    <property type="match status" value="1"/>
</dbReference>
<dbReference type="InterPro" id="IPR007219">
    <property type="entry name" value="XnlR_reg_dom"/>
</dbReference>
<dbReference type="InterPro" id="IPR006215">
    <property type="entry name" value="Glyco_hydro_melibiase"/>
</dbReference>
<evidence type="ECO:0000313" key="16">
    <source>
        <dbReference type="EMBL" id="TIC59968.1"/>
    </source>
</evidence>
<dbReference type="Gene3D" id="2.60.40.1180">
    <property type="entry name" value="Golgi alpha-mannosidase II"/>
    <property type="match status" value="1"/>
</dbReference>
<feature type="region of interest" description="Disordered" evidence="13">
    <location>
        <begin position="699"/>
        <end position="779"/>
    </location>
</feature>
<evidence type="ECO:0000256" key="11">
    <source>
        <dbReference type="ARBA" id="ARBA00023295"/>
    </source>
</evidence>
<feature type="region of interest" description="Disordered" evidence="13">
    <location>
        <begin position="66"/>
        <end position="105"/>
    </location>
</feature>
<dbReference type="Pfam" id="PF04082">
    <property type="entry name" value="Fungal_trans"/>
    <property type="match status" value="1"/>
</dbReference>
<evidence type="ECO:0000313" key="18">
    <source>
        <dbReference type="EMBL" id="TIC62951.1"/>
    </source>
</evidence>
<dbReference type="InterPro" id="IPR000111">
    <property type="entry name" value="Glyco_hydro_27/36_CS"/>
</dbReference>
<keyword evidence="6" id="KW-0732">Signal</keyword>
<keyword evidence="7 12" id="KW-0378">Hydrolase</keyword>
<evidence type="ECO:0000256" key="5">
    <source>
        <dbReference type="ARBA" id="ARBA00022525"/>
    </source>
</evidence>
<dbReference type="EMBL" id="SPRH01000058">
    <property type="protein sequence ID" value="TIB96730.1"/>
    <property type="molecule type" value="Genomic_DNA"/>
</dbReference>
<dbReference type="Gene3D" id="3.20.20.70">
    <property type="entry name" value="Aldolase class I"/>
    <property type="match status" value="1"/>
</dbReference>
<dbReference type="EMBL" id="SPRX01000058">
    <property type="protein sequence ID" value="TIC62951.1"/>
    <property type="molecule type" value="Genomic_DNA"/>
</dbReference>
<feature type="region of interest" description="Disordered" evidence="13">
    <location>
        <begin position="188"/>
        <end position="217"/>
    </location>
</feature>
<dbReference type="EMBL" id="SPRV01000051">
    <property type="protein sequence ID" value="TIC59968.1"/>
    <property type="molecule type" value="Genomic_DNA"/>
</dbReference>
<dbReference type="CDD" id="cd12148">
    <property type="entry name" value="fungal_TF_MHR"/>
    <property type="match status" value="1"/>
</dbReference>
<dbReference type="PANTHER" id="PTHR11452">
    <property type="entry name" value="ALPHA-GALACTOSIDASE/ALPHA-N-ACETYLGALACTOSAMINIDASE"/>
    <property type="match status" value="1"/>
</dbReference>
<dbReference type="CDD" id="cd14792">
    <property type="entry name" value="GH27"/>
    <property type="match status" value="1"/>
</dbReference>